<dbReference type="RefSeq" id="WP_211909527.1">
    <property type="nucleotide sequence ID" value="NZ_CP036498.1"/>
</dbReference>
<evidence type="ECO:0000313" key="2">
    <source>
        <dbReference type="Proteomes" id="UP000682843"/>
    </source>
</evidence>
<gene>
    <name evidence="1" type="ORF">RPMA_20375</name>
</gene>
<keyword evidence="2" id="KW-1185">Reference proteome</keyword>
<dbReference type="Proteomes" id="UP000682843">
    <property type="component" value="Chromosome"/>
</dbReference>
<evidence type="ECO:0000313" key="1">
    <source>
        <dbReference type="EMBL" id="QUS40932.1"/>
    </source>
</evidence>
<dbReference type="EMBL" id="CP036498">
    <property type="protein sequence ID" value="QUS40932.1"/>
    <property type="molecule type" value="Genomic_DNA"/>
</dbReference>
<protein>
    <submittedName>
        <fullName evidence="1">Uncharacterized protein</fullName>
    </submittedName>
</protein>
<accession>A0ABX8AB51</accession>
<name>A0ABX8AB51_9BRAD</name>
<reference evidence="1 2" key="1">
    <citation type="submission" date="2019-02" db="EMBL/GenBank/DDBJ databases">
        <title>Emended description of the genus Rhodopseudomonas and description of Rhodopseudomonas albus sp. nov., a non-phototrophic, heavy-metal-tolerant bacterium isolated from garden soil.</title>
        <authorList>
            <person name="Bao Z."/>
            <person name="Cao W.W."/>
            <person name="Sato Y."/>
            <person name="Nishizawa T."/>
            <person name="Zhao J."/>
            <person name="Guo Y."/>
            <person name="Ohta H."/>
        </authorList>
    </citation>
    <scope>NUCLEOTIDE SEQUENCE [LARGE SCALE GENOMIC DNA]</scope>
    <source>
        <strain evidence="1 2">SK50-23</strain>
    </source>
</reference>
<proteinExistence type="predicted"/>
<sequence>MNDLSTWFQQQHHGLHSFRSFQQKLSDLSRRAPEHSALCQLLSHLVTPYIDAYDEAPLPAADAARAHRRLSELLASIDFAAPAEQRLADVNRIARYELVS</sequence>
<organism evidence="1 2">
    <name type="scientific">Tardiphaga alba</name>
    <dbReference type="NCBI Taxonomy" id="340268"/>
    <lineage>
        <taxon>Bacteria</taxon>
        <taxon>Pseudomonadati</taxon>
        <taxon>Pseudomonadota</taxon>
        <taxon>Alphaproteobacteria</taxon>
        <taxon>Hyphomicrobiales</taxon>
        <taxon>Nitrobacteraceae</taxon>
        <taxon>Tardiphaga</taxon>
    </lineage>
</organism>